<evidence type="ECO:0000313" key="3">
    <source>
        <dbReference type="EMBL" id="KAK6185445.1"/>
    </source>
</evidence>
<feature type="signal peptide" evidence="1">
    <location>
        <begin position="1"/>
        <end position="20"/>
    </location>
</feature>
<dbReference type="SMART" id="SM00473">
    <property type="entry name" value="PAN_AP"/>
    <property type="match status" value="2"/>
</dbReference>
<comment type="caution">
    <text evidence="3">The sequence shown here is derived from an EMBL/GenBank/DDBJ whole genome shotgun (WGS) entry which is preliminary data.</text>
</comment>
<dbReference type="AlphaFoldDB" id="A0AAN8Q8N7"/>
<gene>
    <name evidence="3" type="ORF">SNE40_007677</name>
</gene>
<name>A0AAN8Q8N7_PATCE</name>
<organism evidence="3 4">
    <name type="scientific">Patella caerulea</name>
    <name type="common">Rayed Mediterranean limpet</name>
    <dbReference type="NCBI Taxonomy" id="87958"/>
    <lineage>
        <taxon>Eukaryota</taxon>
        <taxon>Metazoa</taxon>
        <taxon>Spiralia</taxon>
        <taxon>Lophotrochozoa</taxon>
        <taxon>Mollusca</taxon>
        <taxon>Gastropoda</taxon>
        <taxon>Patellogastropoda</taxon>
        <taxon>Patelloidea</taxon>
        <taxon>Patellidae</taxon>
        <taxon>Patella</taxon>
    </lineage>
</organism>
<evidence type="ECO:0000313" key="4">
    <source>
        <dbReference type="Proteomes" id="UP001347796"/>
    </source>
</evidence>
<protein>
    <recommendedName>
        <fullName evidence="2">Apple domain-containing protein</fullName>
    </recommendedName>
</protein>
<sequence length="217" mass="24765">MKILFLFTAGLMFLCTSTDGSASMRYVNARAVPSTDHYLDVVPIEEALTSSVMCVKLCATDVRCLSINYHKNKTCQLLDTFYCKDDTYVLKPKSGFKYMDVDFNRSPDELNQYQNSVDCVSRNRCSPKCTDCSLRSGYHNRIDGYIDQTAAIIEVTTRATSSGCRNYCISNYYSVCRAIVYYAAIQRCTVLSLTRDMANPDSFKQSVDFEYRQRWCT</sequence>
<evidence type="ECO:0000259" key="2">
    <source>
        <dbReference type="PROSITE" id="PS50948"/>
    </source>
</evidence>
<dbReference type="EMBL" id="JAZGQO010000006">
    <property type="protein sequence ID" value="KAK6185445.1"/>
    <property type="molecule type" value="Genomic_DNA"/>
</dbReference>
<dbReference type="SUPFAM" id="SSF57414">
    <property type="entry name" value="Hairpin loop containing domain-like"/>
    <property type="match status" value="1"/>
</dbReference>
<feature type="domain" description="Apple" evidence="2">
    <location>
        <begin position="132"/>
        <end position="216"/>
    </location>
</feature>
<keyword evidence="1" id="KW-0732">Signal</keyword>
<proteinExistence type="predicted"/>
<reference evidence="3 4" key="1">
    <citation type="submission" date="2024-01" db="EMBL/GenBank/DDBJ databases">
        <title>The genome of the rayed Mediterranean limpet Patella caerulea (Linnaeus, 1758).</title>
        <authorList>
            <person name="Anh-Thu Weber A."/>
            <person name="Halstead-Nussloch G."/>
        </authorList>
    </citation>
    <scope>NUCLEOTIDE SEQUENCE [LARGE SCALE GENOMIC DNA]</scope>
    <source>
        <strain evidence="3">AATW-2023a</strain>
        <tissue evidence="3">Whole specimen</tissue>
    </source>
</reference>
<feature type="chain" id="PRO_5042818835" description="Apple domain-containing protein" evidence="1">
    <location>
        <begin position="21"/>
        <end position="217"/>
    </location>
</feature>
<dbReference type="InterPro" id="IPR003609">
    <property type="entry name" value="Pan_app"/>
</dbReference>
<keyword evidence="4" id="KW-1185">Reference proteome</keyword>
<dbReference type="Proteomes" id="UP001347796">
    <property type="component" value="Unassembled WGS sequence"/>
</dbReference>
<accession>A0AAN8Q8N7</accession>
<dbReference type="PROSITE" id="PS50948">
    <property type="entry name" value="PAN"/>
    <property type="match status" value="1"/>
</dbReference>
<evidence type="ECO:0000256" key="1">
    <source>
        <dbReference type="SAM" id="SignalP"/>
    </source>
</evidence>